<comment type="caution">
    <text evidence="4">The sequence shown here is derived from an EMBL/GenBank/DDBJ whole genome shotgun (WGS) entry which is preliminary data.</text>
</comment>
<dbReference type="GO" id="GO:0016460">
    <property type="term" value="C:myosin II complex"/>
    <property type="evidence" value="ECO:0007669"/>
    <property type="project" value="TreeGrafter"/>
</dbReference>
<dbReference type="OrthoDB" id="343296at2759"/>
<evidence type="ECO:0000313" key="5">
    <source>
        <dbReference type="Proteomes" id="UP000886595"/>
    </source>
</evidence>
<dbReference type="Pfam" id="PF13499">
    <property type="entry name" value="EF-hand_7"/>
    <property type="match status" value="1"/>
</dbReference>
<dbReference type="SUPFAM" id="SSF47473">
    <property type="entry name" value="EF-hand"/>
    <property type="match status" value="1"/>
</dbReference>
<dbReference type="FunFam" id="1.10.238.10:FF:000001">
    <property type="entry name" value="Calmodulin 1"/>
    <property type="match status" value="1"/>
</dbReference>
<organism evidence="4 5">
    <name type="scientific">Brassica carinata</name>
    <name type="common">Ethiopian mustard</name>
    <name type="synonym">Abyssinian cabbage</name>
    <dbReference type="NCBI Taxonomy" id="52824"/>
    <lineage>
        <taxon>Eukaryota</taxon>
        <taxon>Viridiplantae</taxon>
        <taxon>Streptophyta</taxon>
        <taxon>Embryophyta</taxon>
        <taxon>Tracheophyta</taxon>
        <taxon>Spermatophyta</taxon>
        <taxon>Magnoliopsida</taxon>
        <taxon>eudicotyledons</taxon>
        <taxon>Gunneridae</taxon>
        <taxon>Pentapetalae</taxon>
        <taxon>rosids</taxon>
        <taxon>malvids</taxon>
        <taxon>Brassicales</taxon>
        <taxon>Brassicaceae</taxon>
        <taxon>Brassiceae</taxon>
        <taxon>Brassica</taxon>
    </lineage>
</organism>
<keyword evidence="1" id="KW-0677">Repeat</keyword>
<dbReference type="Proteomes" id="UP000886595">
    <property type="component" value="Unassembled WGS sequence"/>
</dbReference>
<dbReference type="EMBL" id="JAAMPC010000001">
    <property type="protein sequence ID" value="KAG2332220.1"/>
    <property type="molecule type" value="Genomic_DNA"/>
</dbReference>
<name>A0A8X7WNS2_BRACI</name>
<evidence type="ECO:0000313" key="4">
    <source>
        <dbReference type="EMBL" id="KAG2332220.1"/>
    </source>
</evidence>
<dbReference type="PANTHER" id="PTHR23048:SF0">
    <property type="entry name" value="CALMODULIN LIKE 3"/>
    <property type="match status" value="1"/>
</dbReference>
<dbReference type="GO" id="GO:0005509">
    <property type="term" value="F:calcium ion binding"/>
    <property type="evidence" value="ECO:0007669"/>
    <property type="project" value="InterPro"/>
</dbReference>
<reference evidence="4 5" key="1">
    <citation type="submission" date="2020-02" db="EMBL/GenBank/DDBJ databases">
        <authorList>
            <person name="Ma Q."/>
            <person name="Huang Y."/>
            <person name="Song X."/>
            <person name="Pei D."/>
        </authorList>
    </citation>
    <scope>NUCLEOTIDE SEQUENCE [LARGE SCALE GENOMIC DNA]</scope>
    <source>
        <strain evidence="4">Sxm20200214</strain>
        <tissue evidence="4">Leaf</tissue>
    </source>
</reference>
<accession>A0A8X7WNS2</accession>
<evidence type="ECO:0000259" key="3">
    <source>
        <dbReference type="PROSITE" id="PS50222"/>
    </source>
</evidence>
<dbReference type="PROSITE" id="PS00018">
    <property type="entry name" value="EF_HAND_1"/>
    <property type="match status" value="1"/>
</dbReference>
<evidence type="ECO:0000256" key="1">
    <source>
        <dbReference type="ARBA" id="ARBA00022737"/>
    </source>
</evidence>
<dbReference type="SMART" id="SM00054">
    <property type="entry name" value="EFh"/>
    <property type="match status" value="3"/>
</dbReference>
<dbReference type="PROSITE" id="PS50222">
    <property type="entry name" value="EF_HAND_2"/>
    <property type="match status" value="3"/>
</dbReference>
<dbReference type="InterPro" id="IPR050230">
    <property type="entry name" value="CALM/Myosin/TropC-like"/>
</dbReference>
<dbReference type="AlphaFoldDB" id="A0A8X7WNS2"/>
<feature type="domain" description="EF-hand" evidence="3">
    <location>
        <begin position="80"/>
        <end position="108"/>
    </location>
</feature>
<dbReference type="Gene3D" id="1.10.238.10">
    <property type="entry name" value="EF-hand"/>
    <property type="match status" value="2"/>
</dbReference>
<dbReference type="Pfam" id="PF13405">
    <property type="entry name" value="EF-hand_6"/>
    <property type="match status" value="1"/>
</dbReference>
<keyword evidence="5" id="KW-1185">Reference proteome</keyword>
<dbReference type="PANTHER" id="PTHR23048">
    <property type="entry name" value="MYOSIN LIGHT CHAIN 1, 3"/>
    <property type="match status" value="1"/>
</dbReference>
<keyword evidence="2" id="KW-0106">Calcium</keyword>
<protein>
    <recommendedName>
        <fullName evidence="3">EF-hand domain-containing protein</fullName>
    </recommendedName>
</protein>
<evidence type="ECO:0000256" key="2">
    <source>
        <dbReference type="ARBA" id="ARBA00022837"/>
    </source>
</evidence>
<dbReference type="InterPro" id="IPR002048">
    <property type="entry name" value="EF_hand_dom"/>
</dbReference>
<proteinExistence type="predicted"/>
<dbReference type="CDD" id="cd00051">
    <property type="entry name" value="EFh"/>
    <property type="match status" value="1"/>
</dbReference>
<sequence length="108" mass="12669">MIDPSELKRVFQTFHKNGDGRISKQELNDSLVNLGIYITRQRLNQMIHNIDVNRDECLDIDEFECLYRSIVDEQHNNGDTEEEDMREAFNVFDQDGDGFITVEELESL</sequence>
<feature type="domain" description="EF-hand" evidence="3">
    <location>
        <begin position="2"/>
        <end position="37"/>
    </location>
</feature>
<dbReference type="InterPro" id="IPR011992">
    <property type="entry name" value="EF-hand-dom_pair"/>
</dbReference>
<gene>
    <name evidence="4" type="ORF">Bca52824_003400</name>
</gene>
<dbReference type="InterPro" id="IPR018247">
    <property type="entry name" value="EF_Hand_1_Ca_BS"/>
</dbReference>
<feature type="domain" description="EF-hand" evidence="3">
    <location>
        <begin position="38"/>
        <end position="73"/>
    </location>
</feature>